<comment type="catalytic activity">
    <reaction evidence="5">
        <text>[protein]-C-terminal S-[(2E,6E)-farnesyl]-L-cysteine + S-adenosyl-L-methionine = [protein]-C-terminal S-[(2E,6E)-farnesyl]-L-cysteine methyl ester + S-adenosyl-L-homocysteine</text>
        <dbReference type="Rhea" id="RHEA:21672"/>
        <dbReference type="Rhea" id="RHEA-COMP:12125"/>
        <dbReference type="Rhea" id="RHEA-COMP:12126"/>
        <dbReference type="ChEBI" id="CHEBI:57856"/>
        <dbReference type="ChEBI" id="CHEBI:59789"/>
        <dbReference type="ChEBI" id="CHEBI:90510"/>
        <dbReference type="ChEBI" id="CHEBI:90511"/>
        <dbReference type="EC" id="2.1.1.100"/>
    </reaction>
</comment>
<dbReference type="PANTHER" id="PTHR43847:SF1">
    <property type="entry name" value="BLL3993 PROTEIN"/>
    <property type="match status" value="1"/>
</dbReference>
<evidence type="ECO:0000256" key="4">
    <source>
        <dbReference type="ARBA" id="ARBA00023136"/>
    </source>
</evidence>
<dbReference type="OrthoDB" id="422086at2759"/>
<keyword evidence="2 5" id="KW-0812">Transmembrane</keyword>
<gene>
    <name evidence="6" type="ORF">ARMGADRAFT_53219</name>
</gene>
<feature type="transmembrane region" description="Helical" evidence="5">
    <location>
        <begin position="175"/>
        <end position="195"/>
    </location>
</feature>
<proteinExistence type="inferred from homology"/>
<evidence type="ECO:0000256" key="3">
    <source>
        <dbReference type="ARBA" id="ARBA00022989"/>
    </source>
</evidence>
<organism evidence="6 7">
    <name type="scientific">Armillaria gallica</name>
    <name type="common">Bulbous honey fungus</name>
    <name type="synonym">Armillaria bulbosa</name>
    <dbReference type="NCBI Taxonomy" id="47427"/>
    <lineage>
        <taxon>Eukaryota</taxon>
        <taxon>Fungi</taxon>
        <taxon>Dikarya</taxon>
        <taxon>Basidiomycota</taxon>
        <taxon>Agaricomycotina</taxon>
        <taxon>Agaricomycetes</taxon>
        <taxon>Agaricomycetidae</taxon>
        <taxon>Agaricales</taxon>
        <taxon>Marasmiineae</taxon>
        <taxon>Physalacriaceae</taxon>
        <taxon>Armillaria</taxon>
    </lineage>
</organism>
<keyword evidence="5" id="KW-0808">Transferase</keyword>
<evidence type="ECO:0000313" key="6">
    <source>
        <dbReference type="EMBL" id="PBL04412.1"/>
    </source>
</evidence>
<protein>
    <recommendedName>
        <fullName evidence="5">Protein-S-isoprenylcysteine O-methyltransferase</fullName>
        <ecNumber evidence="5">2.1.1.100</ecNumber>
    </recommendedName>
</protein>
<dbReference type="GO" id="GO:0005789">
    <property type="term" value="C:endoplasmic reticulum membrane"/>
    <property type="evidence" value="ECO:0007669"/>
    <property type="project" value="UniProtKB-SubCell"/>
</dbReference>
<dbReference type="AlphaFoldDB" id="A0A2H3EAH4"/>
<dbReference type="OMA" id="CYRIMSS"/>
<dbReference type="InterPro" id="IPR052527">
    <property type="entry name" value="Metal_cation-efflux_comp"/>
</dbReference>
<dbReference type="Pfam" id="PF04140">
    <property type="entry name" value="ICMT"/>
    <property type="match status" value="1"/>
</dbReference>
<feature type="transmembrane region" description="Helical" evidence="5">
    <location>
        <begin position="145"/>
        <end position="163"/>
    </location>
</feature>
<sequence>MNTSLLRLPFLLSATYGVHKSMTPPHLAPAEERLPIKGPDIERAAPAFAIFTKVTFYLLCATETLAILSANDLLPIRYVPLHLMPSLNLPLRLTKPYLFFWSCTILGSSLRMCCYRIMSSFFTFELSIRKDHKLITQGPYSIVRHPSYVGAMLCGIGAVGSHLSRGSWLSNWINITPVGWLSAWTFTMALIRIALVPRMNKEDKMLKDAFGKEWEDWAQRVPYRLIPWVY</sequence>
<dbReference type="PANTHER" id="PTHR43847">
    <property type="entry name" value="BLL3993 PROTEIN"/>
    <property type="match status" value="1"/>
</dbReference>
<dbReference type="GO" id="GO:0004671">
    <property type="term" value="F:protein C-terminal S-isoprenylcysteine carboxyl O-methyltransferase activity"/>
    <property type="evidence" value="ECO:0007669"/>
    <property type="project" value="UniProtKB-EC"/>
</dbReference>
<evidence type="ECO:0000256" key="2">
    <source>
        <dbReference type="ARBA" id="ARBA00022692"/>
    </source>
</evidence>
<evidence type="ECO:0000313" key="7">
    <source>
        <dbReference type="Proteomes" id="UP000217790"/>
    </source>
</evidence>
<evidence type="ECO:0000256" key="1">
    <source>
        <dbReference type="ARBA" id="ARBA00004141"/>
    </source>
</evidence>
<keyword evidence="3 5" id="KW-1133">Transmembrane helix</keyword>
<keyword evidence="4 5" id="KW-0472">Membrane</keyword>
<dbReference type="GO" id="GO:0032259">
    <property type="term" value="P:methylation"/>
    <property type="evidence" value="ECO:0007669"/>
    <property type="project" value="UniProtKB-KW"/>
</dbReference>
<evidence type="ECO:0000256" key="5">
    <source>
        <dbReference type="RuleBase" id="RU362022"/>
    </source>
</evidence>
<feature type="transmembrane region" description="Helical" evidence="5">
    <location>
        <begin position="98"/>
        <end position="124"/>
    </location>
</feature>
<dbReference type="Proteomes" id="UP000217790">
    <property type="component" value="Unassembled WGS sequence"/>
</dbReference>
<reference evidence="7" key="1">
    <citation type="journal article" date="2017" name="Nat. Ecol. Evol.">
        <title>Genome expansion and lineage-specific genetic innovations in the forest pathogenic fungi Armillaria.</title>
        <authorList>
            <person name="Sipos G."/>
            <person name="Prasanna A.N."/>
            <person name="Walter M.C."/>
            <person name="O'Connor E."/>
            <person name="Balint B."/>
            <person name="Krizsan K."/>
            <person name="Kiss B."/>
            <person name="Hess J."/>
            <person name="Varga T."/>
            <person name="Slot J."/>
            <person name="Riley R."/>
            <person name="Boka B."/>
            <person name="Rigling D."/>
            <person name="Barry K."/>
            <person name="Lee J."/>
            <person name="Mihaltcheva S."/>
            <person name="LaButti K."/>
            <person name="Lipzen A."/>
            <person name="Waldron R."/>
            <person name="Moloney N.M."/>
            <person name="Sperisen C."/>
            <person name="Kredics L."/>
            <person name="Vagvoelgyi C."/>
            <person name="Patrignani A."/>
            <person name="Fitzpatrick D."/>
            <person name="Nagy I."/>
            <person name="Doyle S."/>
            <person name="Anderson J.B."/>
            <person name="Grigoriev I.V."/>
            <person name="Gueldener U."/>
            <person name="Muensterkoetter M."/>
            <person name="Nagy L.G."/>
        </authorList>
    </citation>
    <scope>NUCLEOTIDE SEQUENCE [LARGE SCALE GENOMIC DNA]</scope>
    <source>
        <strain evidence="7">Ar21-2</strain>
    </source>
</reference>
<dbReference type="STRING" id="47427.A0A2H3EAH4"/>
<dbReference type="EC" id="2.1.1.100" evidence="5"/>
<keyword evidence="5" id="KW-0489">Methyltransferase</keyword>
<comment type="subcellular location">
    <subcellularLocation>
        <location evidence="5">Endoplasmic reticulum membrane</location>
        <topology evidence="5">Multi-pass membrane protein</topology>
    </subcellularLocation>
    <subcellularLocation>
        <location evidence="1">Membrane</location>
        <topology evidence="1">Multi-pass membrane protein</topology>
    </subcellularLocation>
</comment>
<accession>A0A2H3EAH4</accession>
<keyword evidence="5" id="KW-0949">S-adenosyl-L-methionine</keyword>
<keyword evidence="5" id="KW-0256">Endoplasmic reticulum</keyword>
<dbReference type="Gene3D" id="1.20.120.1630">
    <property type="match status" value="1"/>
</dbReference>
<dbReference type="EMBL" id="KZ293644">
    <property type="protein sequence ID" value="PBL04412.1"/>
    <property type="molecule type" value="Genomic_DNA"/>
</dbReference>
<keyword evidence="7" id="KW-1185">Reference proteome</keyword>
<dbReference type="InterPro" id="IPR007269">
    <property type="entry name" value="ICMT_MeTrfase"/>
</dbReference>
<dbReference type="InParanoid" id="A0A2H3EAH4"/>
<comment type="caution">
    <text evidence="5">Lacks conserved residue(s) required for the propagation of feature annotation.</text>
</comment>
<name>A0A2H3EAH4_ARMGA</name>
<comment type="similarity">
    <text evidence="5">Belongs to the class VI-like SAM-binding methyltransferase superfamily. Isoprenylcysteine carboxyl methyltransferase family.</text>
</comment>